<evidence type="ECO:0000313" key="8">
    <source>
        <dbReference type="Proteomes" id="UP000823201"/>
    </source>
</evidence>
<evidence type="ECO:0000256" key="6">
    <source>
        <dbReference type="SAM" id="Phobius"/>
    </source>
</evidence>
<feature type="transmembrane region" description="Helical" evidence="6">
    <location>
        <begin position="171"/>
        <end position="194"/>
    </location>
</feature>
<dbReference type="CDD" id="cd13128">
    <property type="entry name" value="MATE_Wzx_like"/>
    <property type="match status" value="1"/>
</dbReference>
<feature type="transmembrane region" description="Helical" evidence="6">
    <location>
        <begin position="359"/>
        <end position="376"/>
    </location>
</feature>
<evidence type="ECO:0000256" key="3">
    <source>
        <dbReference type="ARBA" id="ARBA00022692"/>
    </source>
</evidence>
<feature type="transmembrane region" description="Helical" evidence="6">
    <location>
        <begin position="293"/>
        <end position="315"/>
    </location>
</feature>
<feature type="transmembrane region" description="Helical" evidence="6">
    <location>
        <begin position="118"/>
        <end position="138"/>
    </location>
</feature>
<evidence type="ECO:0000256" key="1">
    <source>
        <dbReference type="ARBA" id="ARBA00004651"/>
    </source>
</evidence>
<evidence type="ECO:0000256" key="4">
    <source>
        <dbReference type="ARBA" id="ARBA00022989"/>
    </source>
</evidence>
<keyword evidence="5 6" id="KW-0472">Membrane</keyword>
<protein>
    <submittedName>
        <fullName evidence="7">PST family polysaccharide transporter</fullName>
    </submittedName>
</protein>
<evidence type="ECO:0000256" key="2">
    <source>
        <dbReference type="ARBA" id="ARBA00022475"/>
    </source>
</evidence>
<reference evidence="7 8" key="1">
    <citation type="submission" date="2021-01" db="EMBL/GenBank/DDBJ databases">
        <title>Genomic Encyclopedia of Type Strains, Phase IV (KMG-IV): sequencing the most valuable type-strain genomes for metagenomic binning, comparative biology and taxonomic classification.</title>
        <authorList>
            <person name="Goeker M."/>
        </authorList>
    </citation>
    <scope>NUCLEOTIDE SEQUENCE [LARGE SCALE GENOMIC DNA]</scope>
    <source>
        <strain evidence="7 8">DSM 100968</strain>
    </source>
</reference>
<organism evidence="7 8">
    <name type="scientific">Sporolactobacillus spathodeae</name>
    <dbReference type="NCBI Taxonomy" id="1465502"/>
    <lineage>
        <taxon>Bacteria</taxon>
        <taxon>Bacillati</taxon>
        <taxon>Bacillota</taxon>
        <taxon>Bacilli</taxon>
        <taxon>Bacillales</taxon>
        <taxon>Sporolactobacillaceae</taxon>
        <taxon>Sporolactobacillus</taxon>
    </lineage>
</organism>
<feature type="transmembrane region" description="Helical" evidence="6">
    <location>
        <begin position="327"/>
        <end position="347"/>
    </location>
</feature>
<dbReference type="EMBL" id="JAFBEV010000008">
    <property type="protein sequence ID" value="MBM7657786.1"/>
    <property type="molecule type" value="Genomic_DNA"/>
</dbReference>
<feature type="transmembrane region" description="Helical" evidence="6">
    <location>
        <begin position="46"/>
        <end position="64"/>
    </location>
</feature>
<feature type="transmembrane region" description="Helical" evidence="6">
    <location>
        <begin position="145"/>
        <end position="165"/>
    </location>
</feature>
<feature type="transmembrane region" description="Helical" evidence="6">
    <location>
        <begin position="382"/>
        <end position="401"/>
    </location>
</feature>
<dbReference type="Pfam" id="PF01943">
    <property type="entry name" value="Polysacc_synt"/>
    <property type="match status" value="1"/>
</dbReference>
<feature type="transmembrane region" description="Helical" evidence="6">
    <location>
        <begin position="252"/>
        <end position="272"/>
    </location>
</feature>
<comment type="subcellular location">
    <subcellularLocation>
        <location evidence="1">Cell membrane</location>
        <topology evidence="1">Multi-pass membrane protein</topology>
    </subcellularLocation>
</comment>
<keyword evidence="4 6" id="KW-1133">Transmembrane helix</keyword>
<dbReference type="Proteomes" id="UP000823201">
    <property type="component" value="Unassembled WGS sequence"/>
</dbReference>
<comment type="caution">
    <text evidence="7">The sequence shown here is derived from an EMBL/GenBank/DDBJ whole genome shotgun (WGS) entry which is preliminary data.</text>
</comment>
<dbReference type="InterPro" id="IPR002797">
    <property type="entry name" value="Polysacc_synth"/>
</dbReference>
<evidence type="ECO:0000256" key="5">
    <source>
        <dbReference type="ARBA" id="ARBA00023136"/>
    </source>
</evidence>
<keyword evidence="8" id="KW-1185">Reference proteome</keyword>
<feature type="transmembrane region" description="Helical" evidence="6">
    <location>
        <begin position="85"/>
        <end position="112"/>
    </location>
</feature>
<dbReference type="PANTHER" id="PTHR30250">
    <property type="entry name" value="PST FAMILY PREDICTED COLANIC ACID TRANSPORTER"/>
    <property type="match status" value="1"/>
</dbReference>
<dbReference type="PANTHER" id="PTHR30250:SF11">
    <property type="entry name" value="O-ANTIGEN TRANSPORTER-RELATED"/>
    <property type="match status" value="1"/>
</dbReference>
<accession>A0ABS2Q7M0</accession>
<keyword evidence="2" id="KW-1003">Cell membrane</keyword>
<keyword evidence="3 6" id="KW-0812">Transmembrane</keyword>
<evidence type="ECO:0000313" key="7">
    <source>
        <dbReference type="EMBL" id="MBM7657786.1"/>
    </source>
</evidence>
<dbReference type="InterPro" id="IPR050833">
    <property type="entry name" value="Poly_Biosynth_Transport"/>
</dbReference>
<name>A0ABS2Q7M0_9BACL</name>
<sequence>MKKLLANTIFRNIISLLILQGSNYILPLLTFPYLVRTLGTEHYGKYIFIVTLMQFLNLICDYGFNISATKDIAVNRFNNRKIEQIYNLVITIKLIFTFLVGILLFIGIILFVHSDKSLYFIAFLIVVGNSLFPIWLFQGLENMRYITILNIISKLINTMLIFILVHNSDDLNIAISLQAINYILPSIMALYIIIKHYKFEPKLILESKLIKEQINSGFYIFITTLWINFYTQGPIIILGWLTNSKTTGQFGVGQKIMAAFSGLIAPVSQAVYPHMCLLYEKDRNKFHQFKKTLNIIVLIIGGIIATGMIFASSTLTKIVTGEDNFEIAELLKFFAFAIFFAVMNTILAREMYAMNRQKVLNKLYFVASIIFLIVSFPLTIKYYGLGMCISIVITEGIIFILNTRNMIGSKTVRTN</sequence>
<gene>
    <name evidence="7" type="ORF">JOC27_001236</name>
</gene>
<feature type="transmembrane region" description="Helical" evidence="6">
    <location>
        <begin position="12"/>
        <end position="34"/>
    </location>
</feature>
<feature type="transmembrane region" description="Helical" evidence="6">
    <location>
        <begin position="218"/>
        <end position="240"/>
    </location>
</feature>
<proteinExistence type="predicted"/>
<dbReference type="RefSeq" id="WP_205006104.1">
    <property type="nucleotide sequence ID" value="NZ_CBCRXA010000006.1"/>
</dbReference>